<dbReference type="OrthoDB" id="29024at2759"/>
<dbReference type="InterPro" id="IPR038607">
    <property type="entry name" value="PhoD-like_sf"/>
</dbReference>
<organism evidence="2 3">
    <name type="scientific">Marasmius oreades</name>
    <name type="common">fairy-ring Marasmius</name>
    <dbReference type="NCBI Taxonomy" id="181124"/>
    <lineage>
        <taxon>Eukaryota</taxon>
        <taxon>Fungi</taxon>
        <taxon>Dikarya</taxon>
        <taxon>Basidiomycota</taxon>
        <taxon>Agaricomycotina</taxon>
        <taxon>Agaricomycetes</taxon>
        <taxon>Agaricomycetidae</taxon>
        <taxon>Agaricales</taxon>
        <taxon>Marasmiineae</taxon>
        <taxon>Marasmiaceae</taxon>
        <taxon>Marasmius</taxon>
    </lineage>
</organism>
<evidence type="ECO:0000313" key="2">
    <source>
        <dbReference type="EMBL" id="KAG7092318.1"/>
    </source>
</evidence>
<reference evidence="2" key="1">
    <citation type="journal article" date="2021" name="Genome Biol. Evol.">
        <title>The assembled and annotated genome of the fairy-ring fungus Marasmius oreades.</title>
        <authorList>
            <person name="Hiltunen M."/>
            <person name="Ament-Velasquez S.L."/>
            <person name="Johannesson H."/>
        </authorList>
    </citation>
    <scope>NUCLEOTIDE SEQUENCE</scope>
    <source>
        <strain evidence="2">03SP1</strain>
    </source>
</reference>
<evidence type="ECO:0000259" key="1">
    <source>
        <dbReference type="Pfam" id="PF09423"/>
    </source>
</evidence>
<feature type="domain" description="PhoD-like phosphatase metallophosphatase" evidence="1">
    <location>
        <begin position="1"/>
        <end position="222"/>
    </location>
</feature>
<comment type="caution">
    <text evidence="2">The sequence shown here is derived from an EMBL/GenBank/DDBJ whole genome shotgun (WGS) entry which is preliminary data.</text>
</comment>
<dbReference type="Proteomes" id="UP001049176">
    <property type="component" value="Chromosome 5"/>
</dbReference>
<gene>
    <name evidence="2" type="ORF">E1B28_008679</name>
</gene>
<dbReference type="SUPFAM" id="SSF56300">
    <property type="entry name" value="Metallo-dependent phosphatases"/>
    <property type="match status" value="1"/>
</dbReference>
<evidence type="ECO:0000313" key="3">
    <source>
        <dbReference type="Proteomes" id="UP001049176"/>
    </source>
</evidence>
<dbReference type="KEGG" id="more:E1B28_008679"/>
<dbReference type="Gene3D" id="3.60.21.70">
    <property type="entry name" value="PhoD-like phosphatase"/>
    <property type="match status" value="1"/>
</dbReference>
<proteinExistence type="predicted"/>
<keyword evidence="3" id="KW-1185">Reference proteome</keyword>
<sequence>MPIRQVAADDLFRIWRNFQIGKLLDLSMLDTRQYDRDLTDVYYNTEYVNTIAAFENRSLMGDAQESWFYDTLSRSKARGAVWRVVGQQIVFTQLNQSGVFDLDAWDGYRANRQRVLDHLYKNKISNTVILAGDSHANWVSDLAHANDSTTYNPVTGDGAIGVEFAGTAVTSGSSLSGIQSTADAMSRQFVDTGANLDLQWSEGFFRGFFTLTIDPHTLKASFYGMKNISFPNLGATLIAEFVVEAGANKLKRPVGGGVVNVKAGALKVNGTE</sequence>
<dbReference type="InterPro" id="IPR018946">
    <property type="entry name" value="PhoD-like_MPP"/>
</dbReference>
<dbReference type="PANTHER" id="PTHR43606">
    <property type="entry name" value="PHOSPHATASE, PUTATIVE (AFU_ORTHOLOGUE AFUA_6G08710)-RELATED"/>
    <property type="match status" value="1"/>
</dbReference>
<name>A0A9P7RZF9_9AGAR</name>
<dbReference type="InterPro" id="IPR052900">
    <property type="entry name" value="Phospholipid_Metab_Enz"/>
</dbReference>
<dbReference type="EMBL" id="CM032185">
    <property type="protein sequence ID" value="KAG7092318.1"/>
    <property type="molecule type" value="Genomic_DNA"/>
</dbReference>
<dbReference type="RefSeq" id="XP_043008788.1">
    <property type="nucleotide sequence ID" value="XM_043153504.1"/>
</dbReference>
<dbReference type="PANTHER" id="PTHR43606:SF7">
    <property type="entry name" value="PHOSPHATASE, PUTATIVE (AFU_ORTHOLOGUE AFUA_6G08710)-RELATED"/>
    <property type="match status" value="1"/>
</dbReference>
<dbReference type="InterPro" id="IPR029052">
    <property type="entry name" value="Metallo-depent_PP-like"/>
</dbReference>
<accession>A0A9P7RZF9</accession>
<dbReference type="Pfam" id="PF09423">
    <property type="entry name" value="PhoD"/>
    <property type="match status" value="1"/>
</dbReference>
<dbReference type="AlphaFoldDB" id="A0A9P7RZF9"/>
<dbReference type="GeneID" id="66077755"/>
<protein>
    <recommendedName>
        <fullName evidence="1">PhoD-like phosphatase metallophosphatase domain-containing protein</fullName>
    </recommendedName>
</protein>